<dbReference type="PANTHER" id="PTHR48021">
    <property type="match status" value="1"/>
</dbReference>
<dbReference type="InterPro" id="IPR036259">
    <property type="entry name" value="MFS_trans_sf"/>
</dbReference>
<dbReference type="EnsemblMetazoa" id="PHUM381120-RA">
    <property type="protein sequence ID" value="PHUM381120-PA"/>
    <property type="gene ID" value="PHUM381120"/>
</dbReference>
<feature type="transmembrane region" description="Helical" evidence="8">
    <location>
        <begin position="180"/>
        <end position="198"/>
    </location>
</feature>
<reference evidence="10" key="2">
    <citation type="submission" date="2007-04" db="EMBL/GenBank/DDBJ databases">
        <title>The genome of the human body louse.</title>
        <authorList>
            <consortium name="The Human Body Louse Genome Consortium"/>
            <person name="Kirkness E."/>
            <person name="Walenz B."/>
            <person name="Hass B."/>
            <person name="Bruggner R."/>
            <person name="Strausberg R."/>
        </authorList>
    </citation>
    <scope>NUCLEOTIDE SEQUENCE</scope>
    <source>
        <strain evidence="10">USDA</strain>
    </source>
</reference>
<dbReference type="PROSITE" id="PS50850">
    <property type="entry name" value="MFS"/>
    <property type="match status" value="1"/>
</dbReference>
<keyword evidence="12" id="KW-1185">Reference proteome</keyword>
<dbReference type="PRINTS" id="PR00171">
    <property type="entry name" value="SUGRTRNSPORT"/>
</dbReference>
<dbReference type="CTD" id="8237244"/>
<dbReference type="SUPFAM" id="SSF103473">
    <property type="entry name" value="MFS general substrate transporter"/>
    <property type="match status" value="1"/>
</dbReference>
<evidence type="ECO:0000256" key="6">
    <source>
        <dbReference type="ARBA" id="ARBA00022989"/>
    </source>
</evidence>
<dbReference type="GO" id="GO:0032440">
    <property type="term" value="F:2-alkenal reductase [NAD(P)H] activity"/>
    <property type="evidence" value="ECO:0007669"/>
    <property type="project" value="UniProtKB-EC"/>
</dbReference>
<evidence type="ECO:0000313" key="11">
    <source>
        <dbReference type="EnsemblMetazoa" id="PHUM381120-PA"/>
    </source>
</evidence>
<evidence type="ECO:0000256" key="1">
    <source>
        <dbReference type="ARBA" id="ARBA00004651"/>
    </source>
</evidence>
<dbReference type="RefSeq" id="XP_002428454.1">
    <property type="nucleotide sequence ID" value="XM_002428409.1"/>
</dbReference>
<keyword evidence="2" id="KW-0813">Transport</keyword>
<dbReference type="InterPro" id="IPR050549">
    <property type="entry name" value="MFS_Trehalose_Transporter"/>
</dbReference>
<dbReference type="HOGENOM" id="CLU_001265_30_5_1"/>
<feature type="transmembrane region" description="Helical" evidence="8">
    <location>
        <begin position="118"/>
        <end position="141"/>
    </location>
</feature>
<reference evidence="11" key="3">
    <citation type="submission" date="2020-05" db="UniProtKB">
        <authorList>
            <consortium name="EnsemblMetazoa"/>
        </authorList>
    </citation>
    <scope>IDENTIFICATION</scope>
    <source>
        <strain evidence="11">USDA</strain>
    </source>
</reference>
<proteinExistence type="predicted"/>
<keyword evidence="10" id="KW-0560">Oxidoreductase</keyword>
<protein>
    <submittedName>
        <fullName evidence="10 11">Sugar transporter, putative</fullName>
        <ecNumber evidence="10">1.3.1.74</ecNumber>
    </submittedName>
</protein>
<dbReference type="InterPro" id="IPR003663">
    <property type="entry name" value="Sugar/inositol_transpt"/>
</dbReference>
<sequence length="476" mass="51888">MPKSLSIYFESATQHFSQVLATLAVSLGPFAAGLGKGYSSPALASLEEQQLQPHNTSTFVVSPQQASWIASLSLFGALFGGLLGGMAMQFGRKKIILGASLPFSLSWLMTVFATSVEIMYFAAFVGGFCCAIVLLVSQVYISEISAPDIRGGLSAVLKIVGHTGTLVSFAFGAYLNWRELALLVSAAPIMLFAVAFYIPETPSFLVLAGKDDEAKESLQWLRGPNVDICKELATIHANVLTRAQRNSTRRSNIKNISIQLSKPIFITCGLMFFQRFSGVNSFNFYAVTIFRKTFGGMNPHGGAISVGFVQLLGSMLSGLLIDVVGRLPLLIASSVFMSMALAGFGSYSYYQDVRKENNYNFSESYAAQCDWIPLLCVLVFTVAFSLGISPISWLLIAELFPLEYRGFGSAIASSFSYFCAFIGVKTFVDFQQLFGLHGAFWFYSAISIIGLWFVICFIPETKGCNLEEMNQASFPT</sequence>
<dbReference type="STRING" id="121224.E0VQR0"/>
<name>E0VQR0_PEDHC</name>
<dbReference type="Pfam" id="PF00083">
    <property type="entry name" value="Sugar_tr"/>
    <property type="match status" value="1"/>
</dbReference>
<dbReference type="InterPro" id="IPR005828">
    <property type="entry name" value="MFS_sugar_transport-like"/>
</dbReference>
<dbReference type="FunFam" id="1.20.1250.20:FF:000218">
    <property type="entry name" value="facilitated trehalose transporter Tret1"/>
    <property type="match status" value="1"/>
</dbReference>
<keyword evidence="4 10" id="KW-0762">Sugar transport</keyword>
<feature type="transmembrane region" description="Helical" evidence="8">
    <location>
        <begin position="440"/>
        <end position="460"/>
    </location>
</feature>
<feature type="domain" description="Major facilitator superfamily (MFS) profile" evidence="9">
    <location>
        <begin position="21"/>
        <end position="462"/>
    </location>
</feature>
<evidence type="ECO:0000256" key="8">
    <source>
        <dbReference type="SAM" id="Phobius"/>
    </source>
</evidence>
<dbReference type="OrthoDB" id="6339427at2759"/>
<dbReference type="Proteomes" id="UP000009046">
    <property type="component" value="Unassembled WGS sequence"/>
</dbReference>
<feature type="transmembrane region" description="Helical" evidence="8">
    <location>
        <begin position="153"/>
        <end position="174"/>
    </location>
</feature>
<evidence type="ECO:0000256" key="3">
    <source>
        <dbReference type="ARBA" id="ARBA00022475"/>
    </source>
</evidence>
<dbReference type="GO" id="GO:0022857">
    <property type="term" value="F:transmembrane transporter activity"/>
    <property type="evidence" value="ECO:0007669"/>
    <property type="project" value="InterPro"/>
</dbReference>
<dbReference type="Gene3D" id="1.20.1250.20">
    <property type="entry name" value="MFS general substrate transporter like domains"/>
    <property type="match status" value="1"/>
</dbReference>
<feature type="transmembrane region" description="Helical" evidence="8">
    <location>
        <begin position="95"/>
        <end position="112"/>
    </location>
</feature>
<evidence type="ECO:0000256" key="7">
    <source>
        <dbReference type="ARBA" id="ARBA00023136"/>
    </source>
</evidence>
<keyword evidence="7 8" id="KW-0472">Membrane</keyword>
<reference evidence="10" key="1">
    <citation type="submission" date="2007-04" db="EMBL/GenBank/DDBJ databases">
        <title>Annotation of Pediculus humanus corporis strain USDA.</title>
        <authorList>
            <person name="Kirkness E."/>
            <person name="Hannick L."/>
            <person name="Hass B."/>
            <person name="Bruggner R."/>
            <person name="Lawson D."/>
            <person name="Bidwell S."/>
            <person name="Joardar V."/>
            <person name="Caler E."/>
            <person name="Walenz B."/>
            <person name="Inman J."/>
            <person name="Schobel S."/>
            <person name="Galinsky K."/>
            <person name="Amedeo P."/>
            <person name="Strausberg R."/>
        </authorList>
    </citation>
    <scope>NUCLEOTIDE SEQUENCE</scope>
    <source>
        <strain evidence="10">USDA</strain>
    </source>
</reference>
<dbReference type="EC" id="1.3.1.74" evidence="10"/>
<dbReference type="GO" id="GO:0005886">
    <property type="term" value="C:plasma membrane"/>
    <property type="evidence" value="ECO:0007669"/>
    <property type="project" value="UniProtKB-SubCell"/>
</dbReference>
<dbReference type="EMBL" id="DS235430">
    <property type="protein sequence ID" value="EEB15716.1"/>
    <property type="molecule type" value="Genomic_DNA"/>
</dbReference>
<keyword evidence="3" id="KW-1003">Cell membrane</keyword>
<dbReference type="VEuPathDB" id="VectorBase:PHUM381120"/>
<dbReference type="PANTHER" id="PTHR48021:SF34">
    <property type="entry name" value="FACILITATED TREHALOSE TRANSPORTER TRET1-2 HOMOLOG-LIKE PROTEIN"/>
    <property type="match status" value="1"/>
</dbReference>
<evidence type="ECO:0000313" key="10">
    <source>
        <dbReference type="EMBL" id="EEB15716.1"/>
    </source>
</evidence>
<keyword evidence="5 8" id="KW-0812">Transmembrane</keyword>
<comment type="subcellular location">
    <subcellularLocation>
        <location evidence="1">Cell membrane</location>
        <topology evidence="1">Multi-pass membrane protein</topology>
    </subcellularLocation>
</comment>
<feature type="transmembrane region" description="Helical" evidence="8">
    <location>
        <begin position="68"/>
        <end position="88"/>
    </location>
</feature>
<feature type="transmembrane region" description="Helical" evidence="8">
    <location>
        <begin position="371"/>
        <end position="395"/>
    </location>
</feature>
<dbReference type="EMBL" id="AAZO01004449">
    <property type="status" value="NOT_ANNOTATED_CDS"/>
    <property type="molecule type" value="Genomic_DNA"/>
</dbReference>
<feature type="transmembrane region" description="Helical" evidence="8">
    <location>
        <begin position="327"/>
        <end position="350"/>
    </location>
</feature>
<dbReference type="OMA" id="GQAVCMA"/>
<dbReference type="KEGG" id="phu:Phum_PHUM381120"/>
<feature type="transmembrane region" description="Helical" evidence="8">
    <location>
        <begin position="407"/>
        <end position="428"/>
    </location>
</feature>
<evidence type="ECO:0000313" key="12">
    <source>
        <dbReference type="Proteomes" id="UP000009046"/>
    </source>
</evidence>
<evidence type="ECO:0000256" key="2">
    <source>
        <dbReference type="ARBA" id="ARBA00022448"/>
    </source>
</evidence>
<gene>
    <name evidence="11" type="primary">8237244</name>
    <name evidence="10" type="ORF">Phum_PHUM381120</name>
</gene>
<evidence type="ECO:0000259" key="9">
    <source>
        <dbReference type="PROSITE" id="PS50850"/>
    </source>
</evidence>
<dbReference type="eggNOG" id="KOG0254">
    <property type="taxonomic scope" value="Eukaryota"/>
</dbReference>
<accession>E0VQR0</accession>
<dbReference type="InterPro" id="IPR020846">
    <property type="entry name" value="MFS_dom"/>
</dbReference>
<dbReference type="InParanoid" id="E0VQR0"/>
<keyword evidence="6 8" id="KW-1133">Transmembrane helix</keyword>
<dbReference type="AlphaFoldDB" id="E0VQR0"/>
<feature type="transmembrane region" description="Helical" evidence="8">
    <location>
        <begin position="301"/>
        <end position="321"/>
    </location>
</feature>
<dbReference type="GeneID" id="8237244"/>
<organism>
    <name type="scientific">Pediculus humanus subsp. corporis</name>
    <name type="common">Body louse</name>
    <dbReference type="NCBI Taxonomy" id="121224"/>
    <lineage>
        <taxon>Eukaryota</taxon>
        <taxon>Metazoa</taxon>
        <taxon>Ecdysozoa</taxon>
        <taxon>Arthropoda</taxon>
        <taxon>Hexapoda</taxon>
        <taxon>Insecta</taxon>
        <taxon>Pterygota</taxon>
        <taxon>Neoptera</taxon>
        <taxon>Paraneoptera</taxon>
        <taxon>Psocodea</taxon>
        <taxon>Troctomorpha</taxon>
        <taxon>Phthiraptera</taxon>
        <taxon>Anoplura</taxon>
        <taxon>Pediculidae</taxon>
        <taxon>Pediculus</taxon>
    </lineage>
</organism>
<evidence type="ECO:0000256" key="4">
    <source>
        <dbReference type="ARBA" id="ARBA00022597"/>
    </source>
</evidence>
<evidence type="ECO:0000256" key="5">
    <source>
        <dbReference type="ARBA" id="ARBA00022692"/>
    </source>
</evidence>